<sequence>MGKRFGARVWLYPLWLLMLTLLCALGVWQLERAEQKRQWLTEQQGAALNNPTQAELEYALAGRQWVPVRLTGEWIPEEPLFLDNRTHEGRVGYEVLLPARLITGQALLVNLGWIEAPERRELKPGVARPTIAQLEGVIGRPVATYTLSERQLSADWRLQRLDTQQAGEQWQLQLEPWVLWLKRPAQRDMVPRLPGSATMAPERHLGYAVQWFALALTLVLIVGVLEWKAHKQPRKAG</sequence>
<evidence type="ECO:0000256" key="6">
    <source>
        <dbReference type="RuleBase" id="RU363076"/>
    </source>
</evidence>
<dbReference type="EMBL" id="BMIJ01000011">
    <property type="protein sequence ID" value="GGC11355.1"/>
    <property type="molecule type" value="Genomic_DNA"/>
</dbReference>
<dbReference type="PANTHER" id="PTHR23427:SF2">
    <property type="entry name" value="SURFEIT LOCUS PROTEIN 1"/>
    <property type="match status" value="1"/>
</dbReference>
<keyword evidence="5 6" id="KW-0472">Membrane</keyword>
<protein>
    <recommendedName>
        <fullName evidence="6">SURF1-like protein</fullName>
    </recommendedName>
</protein>
<dbReference type="InterPro" id="IPR002994">
    <property type="entry name" value="Surf1/Shy1"/>
</dbReference>
<evidence type="ECO:0000256" key="2">
    <source>
        <dbReference type="ARBA" id="ARBA00007165"/>
    </source>
</evidence>
<evidence type="ECO:0000256" key="5">
    <source>
        <dbReference type="ARBA" id="ARBA00023136"/>
    </source>
</evidence>
<keyword evidence="3 6" id="KW-0812">Transmembrane</keyword>
<comment type="caution">
    <text evidence="7">The sequence shown here is derived from an EMBL/GenBank/DDBJ whole genome shotgun (WGS) entry which is preliminary data.</text>
</comment>
<comment type="caution">
    <text evidence="6">Lacks conserved residue(s) required for the propagation of feature annotation.</text>
</comment>
<comment type="similarity">
    <text evidence="2 6">Belongs to the SURF1 family.</text>
</comment>
<keyword evidence="8" id="KW-1185">Reference proteome</keyword>
<keyword evidence="4 6" id="KW-1133">Transmembrane helix</keyword>
<evidence type="ECO:0000256" key="4">
    <source>
        <dbReference type="ARBA" id="ARBA00022989"/>
    </source>
</evidence>
<keyword evidence="6" id="KW-1003">Cell membrane</keyword>
<reference evidence="8" key="1">
    <citation type="journal article" date="2019" name="Int. J. Syst. Evol. Microbiol.">
        <title>The Global Catalogue of Microorganisms (GCM) 10K type strain sequencing project: providing services to taxonomists for standard genome sequencing and annotation.</title>
        <authorList>
            <consortium name="The Broad Institute Genomics Platform"/>
            <consortium name="The Broad Institute Genome Sequencing Center for Infectious Disease"/>
            <person name="Wu L."/>
            <person name="Ma J."/>
        </authorList>
    </citation>
    <scope>NUCLEOTIDE SEQUENCE [LARGE SCALE GENOMIC DNA]</scope>
    <source>
        <strain evidence="8">CGMCC 1.15341</strain>
    </source>
</reference>
<evidence type="ECO:0000256" key="1">
    <source>
        <dbReference type="ARBA" id="ARBA00004370"/>
    </source>
</evidence>
<accession>A0ABQ1L0F6</accession>
<comment type="subcellular location">
    <subcellularLocation>
        <location evidence="6">Cell membrane</location>
        <topology evidence="6">Multi-pass membrane protein</topology>
    </subcellularLocation>
    <subcellularLocation>
        <location evidence="1">Membrane</location>
    </subcellularLocation>
</comment>
<name>A0ABQ1L0F6_9GAMM</name>
<dbReference type="PANTHER" id="PTHR23427">
    <property type="entry name" value="SURFEIT LOCUS PROTEIN"/>
    <property type="match status" value="1"/>
</dbReference>
<organism evidence="7 8">
    <name type="scientific">Marinobacterium zhoushanense</name>
    <dbReference type="NCBI Taxonomy" id="1679163"/>
    <lineage>
        <taxon>Bacteria</taxon>
        <taxon>Pseudomonadati</taxon>
        <taxon>Pseudomonadota</taxon>
        <taxon>Gammaproteobacteria</taxon>
        <taxon>Oceanospirillales</taxon>
        <taxon>Oceanospirillaceae</taxon>
        <taxon>Marinobacterium</taxon>
    </lineage>
</organism>
<gene>
    <name evidence="7" type="ORF">GCM10011352_42300</name>
</gene>
<evidence type="ECO:0000256" key="3">
    <source>
        <dbReference type="ARBA" id="ARBA00022692"/>
    </source>
</evidence>
<dbReference type="PROSITE" id="PS50895">
    <property type="entry name" value="SURF1"/>
    <property type="match status" value="1"/>
</dbReference>
<dbReference type="Proteomes" id="UP000629025">
    <property type="component" value="Unassembled WGS sequence"/>
</dbReference>
<dbReference type="InterPro" id="IPR045214">
    <property type="entry name" value="Surf1/Surf4"/>
</dbReference>
<evidence type="ECO:0000313" key="8">
    <source>
        <dbReference type="Proteomes" id="UP000629025"/>
    </source>
</evidence>
<evidence type="ECO:0000313" key="7">
    <source>
        <dbReference type="EMBL" id="GGC11355.1"/>
    </source>
</evidence>
<dbReference type="CDD" id="cd06662">
    <property type="entry name" value="SURF1"/>
    <property type="match status" value="1"/>
</dbReference>
<feature type="transmembrane region" description="Helical" evidence="6">
    <location>
        <begin position="205"/>
        <end position="225"/>
    </location>
</feature>
<dbReference type="Pfam" id="PF02104">
    <property type="entry name" value="SURF1"/>
    <property type="match status" value="1"/>
</dbReference>
<proteinExistence type="inferred from homology"/>